<dbReference type="PANTHER" id="PTHR34599">
    <property type="entry name" value="PEROXIDASE-RELATED"/>
    <property type="match status" value="1"/>
</dbReference>
<evidence type="ECO:0000259" key="2">
    <source>
        <dbReference type="Pfam" id="PF21167"/>
    </source>
</evidence>
<dbReference type="SUPFAM" id="SSF48317">
    <property type="entry name" value="Acid phosphatase/Vanadium-dependent haloperoxidase"/>
    <property type="match status" value="1"/>
</dbReference>
<dbReference type="InterPro" id="IPR036938">
    <property type="entry name" value="PAP2/HPO_sf"/>
</dbReference>
<dbReference type="KEGG" id="saga:M5M_16685"/>
<protein>
    <recommendedName>
        <fullName evidence="2">DUF6851 domain-containing protein</fullName>
    </recommendedName>
</protein>
<evidence type="ECO:0000313" key="3">
    <source>
        <dbReference type="EMBL" id="AFV00468.1"/>
    </source>
</evidence>
<name>K4L2P1_SIMAS</name>
<dbReference type="EMBL" id="CP003746">
    <property type="protein sequence ID" value="AFV00468.1"/>
    <property type="molecule type" value="Genomic_DNA"/>
</dbReference>
<keyword evidence="1" id="KW-0732">Signal</keyword>
<dbReference type="eggNOG" id="COG3206">
    <property type="taxonomic scope" value="Bacteria"/>
</dbReference>
<organism evidence="3 4">
    <name type="scientific">Simiduia agarivorans (strain DSM 21679 / JCM 13881 / BCRC 17597 / SA1)</name>
    <dbReference type="NCBI Taxonomy" id="1117647"/>
    <lineage>
        <taxon>Bacteria</taxon>
        <taxon>Pseudomonadati</taxon>
        <taxon>Pseudomonadota</taxon>
        <taxon>Gammaproteobacteria</taxon>
        <taxon>Cellvibrionales</taxon>
        <taxon>Cellvibrionaceae</taxon>
        <taxon>Simiduia</taxon>
    </lineage>
</organism>
<proteinExistence type="predicted"/>
<dbReference type="Pfam" id="PF21167">
    <property type="entry name" value="DUF6851"/>
    <property type="match status" value="1"/>
</dbReference>
<dbReference type="CDD" id="cd03398">
    <property type="entry name" value="PAP2_haloperoxidase"/>
    <property type="match status" value="1"/>
</dbReference>
<dbReference type="Gene3D" id="1.10.606.10">
    <property type="entry name" value="Vanadium-containing Chloroperoxidase, domain 2"/>
    <property type="match status" value="1"/>
</dbReference>
<keyword evidence="4" id="KW-1185">Reference proteome</keyword>
<reference evidence="3 4" key="1">
    <citation type="journal article" date="2013" name="Genome Announc.">
        <title>Complete genome sequence of Simiduia agarivorans SA1(T), a marine bacterium able to degrade a variety of polysaccharides.</title>
        <authorList>
            <person name="Lin S.Y."/>
            <person name="Shieh W.Y."/>
            <person name="Chen J.S."/>
            <person name="Tang S.L."/>
        </authorList>
    </citation>
    <scope>NUCLEOTIDE SEQUENCE [LARGE SCALE GENOMIC DNA]</scope>
    <source>
        <strain evidence="4">DSM 21679 / JCM 13881 / BCRC 17597 / SA1</strain>
    </source>
</reference>
<feature type="signal peptide" evidence="1">
    <location>
        <begin position="1"/>
        <end position="32"/>
    </location>
</feature>
<dbReference type="HOGENOM" id="CLU_016198_0_0_6"/>
<dbReference type="AlphaFoldDB" id="K4L2P1"/>
<dbReference type="InterPro" id="IPR049283">
    <property type="entry name" value="DUF6851"/>
</dbReference>
<gene>
    <name evidence="3" type="ordered locus">M5M_16685</name>
</gene>
<accession>K4L2P1</accession>
<dbReference type="GO" id="GO:0004601">
    <property type="term" value="F:peroxidase activity"/>
    <property type="evidence" value="ECO:0007669"/>
    <property type="project" value="InterPro"/>
</dbReference>
<evidence type="ECO:0000256" key="1">
    <source>
        <dbReference type="SAM" id="SignalP"/>
    </source>
</evidence>
<feature type="domain" description="DUF6851" evidence="2">
    <location>
        <begin position="79"/>
        <end position="234"/>
    </location>
</feature>
<sequence length="663" mass="73071">MKYFKHYAAGVPTIAMGILLAACGGSSSPAPAPTPMPTQAPALDTKSPSVARQWNEVLLEGIRNDFARPTVHARNLFHISAAMYDAWAALSETGATPFLLGNTVGSYQCEFSGHSIEKSQSNQEIAIAHAAYRLIEHRFFRSPGVDHIMAEADELMVVLGLDKNNIDSDYVNNGAVSLGNHIADCYIFYGLQDGANEQFNYANQAYEYRNGIIEPQQPGNPNALANADYNSWQPIVLEEYIDQAGNLISGTPPFLSPEWGHVAPFSLDPSSAQSYWRDGFEYKVYFDPGTPPLLGTDSREFYQWNFSLVAKWSSHLDPADRVMVDVSPKSLGNNPALPAEDSVDAYEAFYQTLAGGDASQGYDINPATGEPYQTQMVPRADYARVLAEFWADGPDSETPPGHWFVLMNDVFDHPAFEHRWRGEGDLLGRLEWDVKSYFALGGAMHDAAIAAWGIKGWYDYVRPVSAIRLMADLGQSTDPMAPNYHADGIPLEPGFIELVQAGDSLAGAADEHVGKIKIKAWRGPDYIEDVTSDYAGVDWILAENWWPYQRPTFVSPPFAGYISGHSTYSRAAAELMTLLTGDAYFPGGMSDYRAQQNDFLVFEQGPSQDVILQWATYRDASDQCSLSRIWGGIHPPVDDIPGRKIGEQIGPQAFTKAESYFGI</sequence>
<feature type="chain" id="PRO_5003880203" description="DUF6851 domain-containing protein" evidence="1">
    <location>
        <begin position="33"/>
        <end position="663"/>
    </location>
</feature>
<dbReference type="InterPro" id="IPR016119">
    <property type="entry name" value="Br/Cl_peroxidase_C"/>
</dbReference>
<dbReference type="PROSITE" id="PS51257">
    <property type="entry name" value="PROKAR_LIPOPROTEIN"/>
    <property type="match status" value="1"/>
</dbReference>
<dbReference type="Proteomes" id="UP000000466">
    <property type="component" value="Chromosome"/>
</dbReference>
<dbReference type="InterPro" id="IPR052559">
    <property type="entry name" value="V-haloperoxidase"/>
</dbReference>
<dbReference type="PANTHER" id="PTHR34599:SF2">
    <property type="entry name" value="TRAF-TYPE DOMAIN-CONTAINING PROTEIN"/>
    <property type="match status" value="1"/>
</dbReference>
<dbReference type="RefSeq" id="WP_015048620.1">
    <property type="nucleotide sequence ID" value="NC_018868.3"/>
</dbReference>
<evidence type="ECO:0000313" key="4">
    <source>
        <dbReference type="Proteomes" id="UP000000466"/>
    </source>
</evidence>
<dbReference type="STRING" id="1117647.M5M_16685"/>